<gene>
    <name evidence="7" type="ORF">BB558_001848</name>
</gene>
<dbReference type="Pfam" id="PF00018">
    <property type="entry name" value="SH3_1"/>
    <property type="match status" value="1"/>
</dbReference>
<keyword evidence="8" id="KW-1185">Reference proteome</keyword>
<keyword evidence="4" id="KW-0472">Membrane</keyword>
<comment type="caution">
    <text evidence="7">The sequence shown here is derived from an EMBL/GenBank/DDBJ whole genome shotgun (WGS) entry which is preliminary data.</text>
</comment>
<feature type="transmembrane region" description="Helical" evidence="4">
    <location>
        <begin position="1186"/>
        <end position="1207"/>
    </location>
</feature>
<feature type="domain" description="SH3" evidence="6">
    <location>
        <begin position="1430"/>
        <end position="1495"/>
    </location>
</feature>
<feature type="compositionally biased region" description="Basic and acidic residues" evidence="3">
    <location>
        <begin position="1360"/>
        <end position="1371"/>
    </location>
</feature>
<dbReference type="EMBL" id="MBFU01000111">
    <property type="protein sequence ID" value="PWA02025.1"/>
    <property type="molecule type" value="Genomic_DNA"/>
</dbReference>
<keyword evidence="5" id="KW-0732">Signal</keyword>
<dbReference type="Pfam" id="PF20843">
    <property type="entry name" value="Rax2_3"/>
    <property type="match status" value="1"/>
</dbReference>
<dbReference type="Proteomes" id="UP000245591">
    <property type="component" value="Unassembled WGS sequence"/>
</dbReference>
<dbReference type="Gene3D" id="2.120.10.80">
    <property type="entry name" value="Kelch-type beta propeller"/>
    <property type="match status" value="1"/>
</dbReference>
<organism evidence="7 8">
    <name type="scientific">Smittium angustum</name>
    <dbReference type="NCBI Taxonomy" id="133377"/>
    <lineage>
        <taxon>Eukaryota</taxon>
        <taxon>Fungi</taxon>
        <taxon>Fungi incertae sedis</taxon>
        <taxon>Zoopagomycota</taxon>
        <taxon>Kickxellomycotina</taxon>
        <taxon>Harpellomycetes</taxon>
        <taxon>Harpellales</taxon>
        <taxon>Legeriomycetaceae</taxon>
        <taxon>Smittium</taxon>
    </lineage>
</organism>
<dbReference type="Pfam" id="PF12768">
    <property type="entry name" value="Rax2"/>
    <property type="match status" value="1"/>
</dbReference>
<evidence type="ECO:0000313" key="7">
    <source>
        <dbReference type="EMBL" id="PWA02025.1"/>
    </source>
</evidence>
<dbReference type="InterPro" id="IPR048265">
    <property type="entry name" value="Rax2-like_third"/>
</dbReference>
<feature type="compositionally biased region" description="Low complexity" evidence="3">
    <location>
        <begin position="1217"/>
        <end position="1236"/>
    </location>
</feature>
<dbReference type="SUPFAM" id="SSF50044">
    <property type="entry name" value="SH3-domain"/>
    <property type="match status" value="1"/>
</dbReference>
<reference evidence="7 8" key="1">
    <citation type="journal article" date="2018" name="MBio">
        <title>Comparative Genomics Reveals the Core Gene Toolbox for the Fungus-Insect Symbiosis.</title>
        <authorList>
            <person name="Wang Y."/>
            <person name="Stata M."/>
            <person name="Wang W."/>
            <person name="Stajich J.E."/>
            <person name="White M.M."/>
            <person name="Moncalvo J.M."/>
        </authorList>
    </citation>
    <scope>NUCLEOTIDE SEQUENCE [LARGE SCALE GENOMIC DNA]</scope>
    <source>
        <strain evidence="7 8">AUS-126-30</strain>
    </source>
</reference>
<dbReference type="SUPFAM" id="SSF50965">
    <property type="entry name" value="Galactose oxidase, central domain"/>
    <property type="match status" value="1"/>
</dbReference>
<dbReference type="CDD" id="cd00174">
    <property type="entry name" value="SH3"/>
    <property type="match status" value="1"/>
</dbReference>
<evidence type="ECO:0000256" key="1">
    <source>
        <dbReference type="ARBA" id="ARBA00022443"/>
    </source>
</evidence>
<sequence length="1502" mass="160336">MLNHPSSNLSILLLFASIFAFVSPQTTNSTLPPNFSINQTVIAGSFSGISTSPPFISSDSQTSTSLQLTGNNVINLNIQTDKNEFINAGCTLNYAGKQWFVTGGYFSQINNVPASSIFASTLDGDTNYFLNGIDGEVFSLLCDSDNGIVWLGGKFSNPNYAYTKQNISNLGYWGGGLIGFNFSQNAWIKSPWQGLDGPVYSLSQNSDNDIIWVGGDFNSTLDGPANPILNAQPVNLIAQTISSGNDFLFPSNSDPRNAICKGNSSDYQNPWLTRDLMDGYIRFTFTYPIAPVLIRILNANFQGRGTKTVRFERTSDNSPIQVSYIDPTTTLEQFCTNECPLLLTSTEWQEFKVSSPSLIDGLTVKAVSWYGQGGGFSGIEVFQQDAVVNANSNLNFPPCATQTPKSQVSASGSWALVGNSEAGIQYLKSDAPTDKVKSGIISTSLTAYPYLPSSGFYDIYLDIPSCIRSNDCDSRANADVQLVVGSGNNGLLNATISQSTLVDTSVLLYTGYVPASSSLFRSFLKISFSSDIPNSVNSSTVSLLFERVRYVRKQSFSNLNSVFGFRTDSTLVGLSQPTYGTLKTPLPNGSVVNSITSLPNAMLLAGSIQSPSKNIVFYQNGRLVPVPNKGVDGTVQTTTFVDNTAYIGGSFNGTEDGLYISPNLITLSVNITDLQSSNFSDSVGLNNKVQVISSYPPFGNALLITGDFTLPGSGIFPQFNKLAVYNISCDCWIPPPLLQGVPSMVYSYNNSAVVAGKFGTVAALEASGVATLQNNSTITSATAYGSTLLPNGDGILRVNAAAYHSNNGASPALAVGGLFGTLSGSSNVAYVIDDLFVGLGSGVSGEVLAIAPAGSYLFIGGKATSGSNPFGGVAIWNMNSKSFVKQVPSLNTGDSNPIKDVYVSSFAVRPSTSMVIVGGNFDTAGSLTCVGVCTWDINEMRWSPLSSKTLNGYVSSLLFYQDDLLLSGNFVNGTTTNSVLLYDFTTDTFSPLPAPARARKRDTQDAANLPSQVSSMAQTGDSPLYVLGSNSPSETPFISSYDLINGVQQLPAFSADSKVDGVSVIQTSTNSDGAPSYSVFAQGSFNTNSGKPASSVVLVNNQWIPYLYSVNSDGSSGSLSNLVSMSPSIPVIQRTRMKTIWVVLIALAISLFLVFLIVLSGLLYIYYKNRNESSTANTSVREKSHLYKSGVGAATGVGAAAAVSRFADSGTSRSNPSSHATSIISRTSSSNSIHSVSSPFIQKSEPAVFMPLPGSSLTNNQNNETPQVMLTEARSPSLSSKSSFDSSFSRSSEFLQNQNYLNEPTTSSTPGPNRTITRSPVSFFSENEKTHQGKASGSDFASSGLLFKPIIPVSTIPKISSDKKQENRDISYGDESTIKTGLLPGSKKSIGQKQETEIETGDSSYRDESTVHADLLSSSRKSVPIRDSLKGYPMYYAKFTFSSREAGELGFKAGERVFVIDKSDEIWWMGIVDHGPDQPLEQGVFPATYISSSPPSPSEYDH</sequence>
<keyword evidence="4" id="KW-1133">Transmembrane helix</keyword>
<feature type="chain" id="PRO_5015451345" description="SH3 domain-containing protein" evidence="5">
    <location>
        <begin position="25"/>
        <end position="1502"/>
    </location>
</feature>
<proteinExistence type="predicted"/>
<feature type="transmembrane region" description="Helical" evidence="4">
    <location>
        <begin position="1140"/>
        <end position="1165"/>
    </location>
</feature>
<evidence type="ECO:0000256" key="5">
    <source>
        <dbReference type="SAM" id="SignalP"/>
    </source>
</evidence>
<dbReference type="PROSITE" id="PS50002">
    <property type="entry name" value="SH3"/>
    <property type="match status" value="1"/>
</dbReference>
<keyword evidence="4" id="KW-0812">Transmembrane</keyword>
<dbReference type="SMART" id="SM00326">
    <property type="entry name" value="SH3"/>
    <property type="match status" value="1"/>
</dbReference>
<feature type="region of interest" description="Disordered" evidence="3">
    <location>
        <begin position="1208"/>
        <end position="1236"/>
    </location>
</feature>
<evidence type="ECO:0000259" key="6">
    <source>
        <dbReference type="PROSITE" id="PS50002"/>
    </source>
</evidence>
<keyword evidence="1 2" id="KW-0728">SH3 domain</keyword>
<evidence type="ECO:0000256" key="4">
    <source>
        <dbReference type="SAM" id="Phobius"/>
    </source>
</evidence>
<feature type="region of interest" description="Disordered" evidence="3">
    <location>
        <begin position="1296"/>
        <end position="1319"/>
    </location>
</feature>
<feature type="region of interest" description="Disordered" evidence="3">
    <location>
        <begin position="1358"/>
        <end position="1408"/>
    </location>
</feature>
<accession>A0A2U1JAH0</accession>
<dbReference type="GO" id="GO:1902929">
    <property type="term" value="C:plasma membrane of growing cell tip"/>
    <property type="evidence" value="ECO:0007669"/>
    <property type="project" value="TreeGrafter"/>
</dbReference>
<dbReference type="InterPro" id="IPR048266">
    <property type="entry name" value="Rax2-like_second"/>
</dbReference>
<dbReference type="PANTHER" id="PTHR31778:SF2">
    <property type="entry name" value="BUD SITE SELECTION PROTEIN RAX2"/>
    <property type="match status" value="1"/>
</dbReference>
<dbReference type="InterPro" id="IPR024982">
    <property type="entry name" value="Rax2-like_C"/>
</dbReference>
<evidence type="ECO:0000256" key="3">
    <source>
        <dbReference type="SAM" id="MobiDB-lite"/>
    </source>
</evidence>
<dbReference type="InterPro" id="IPR036028">
    <property type="entry name" value="SH3-like_dom_sf"/>
</dbReference>
<evidence type="ECO:0000313" key="8">
    <source>
        <dbReference type="Proteomes" id="UP000245591"/>
    </source>
</evidence>
<dbReference type="Pfam" id="PF20842">
    <property type="entry name" value="Rax2_2"/>
    <property type="match status" value="1"/>
</dbReference>
<dbReference type="Gene3D" id="2.30.30.40">
    <property type="entry name" value="SH3 Domains"/>
    <property type="match status" value="1"/>
</dbReference>
<dbReference type="InterPro" id="IPR015915">
    <property type="entry name" value="Kelch-typ_b-propeller"/>
</dbReference>
<dbReference type="InterPro" id="IPR011043">
    <property type="entry name" value="Gal_Oxase/kelch_b-propeller"/>
</dbReference>
<dbReference type="InterPro" id="IPR001452">
    <property type="entry name" value="SH3_domain"/>
</dbReference>
<protein>
    <recommendedName>
        <fullName evidence="6">SH3 domain-containing protein</fullName>
    </recommendedName>
</protein>
<dbReference type="PANTHER" id="PTHR31778">
    <property type="entry name" value="BUD SITE SELECTION PROTEIN RAX2"/>
    <property type="match status" value="1"/>
</dbReference>
<feature type="signal peptide" evidence="5">
    <location>
        <begin position="1"/>
        <end position="24"/>
    </location>
</feature>
<evidence type="ECO:0000256" key="2">
    <source>
        <dbReference type="PROSITE-ProRule" id="PRU00192"/>
    </source>
</evidence>
<name>A0A2U1JAH0_SMIAN</name>